<protein>
    <submittedName>
        <fullName evidence="2">Uncharacterized protein</fullName>
    </submittedName>
</protein>
<evidence type="ECO:0000313" key="3">
    <source>
        <dbReference type="Proteomes" id="UP000243686"/>
    </source>
</evidence>
<feature type="region of interest" description="Disordered" evidence="1">
    <location>
        <begin position="174"/>
        <end position="199"/>
    </location>
</feature>
<organism evidence="2 3">
    <name type="scientific">Opisthorchis viverrini</name>
    <name type="common">Southeast Asian liver fluke</name>
    <dbReference type="NCBI Taxonomy" id="6198"/>
    <lineage>
        <taxon>Eukaryota</taxon>
        <taxon>Metazoa</taxon>
        <taxon>Spiralia</taxon>
        <taxon>Lophotrochozoa</taxon>
        <taxon>Platyhelminthes</taxon>
        <taxon>Trematoda</taxon>
        <taxon>Digenea</taxon>
        <taxon>Opisthorchiida</taxon>
        <taxon>Opisthorchiata</taxon>
        <taxon>Opisthorchiidae</taxon>
        <taxon>Opisthorchis</taxon>
    </lineage>
</organism>
<accession>A0A1S8WNQ0</accession>
<dbReference type="EMBL" id="KV899391">
    <property type="protein sequence ID" value="OON15997.1"/>
    <property type="molecule type" value="Genomic_DNA"/>
</dbReference>
<keyword evidence="3" id="KW-1185">Reference proteome</keyword>
<dbReference type="Proteomes" id="UP000243686">
    <property type="component" value="Unassembled WGS sequence"/>
</dbReference>
<name>A0A1S8WNQ0_OPIVI</name>
<reference evidence="2 3" key="1">
    <citation type="submission" date="2015-03" db="EMBL/GenBank/DDBJ databases">
        <title>Draft genome of the nematode, Opisthorchis viverrini.</title>
        <authorList>
            <person name="Mitreva M."/>
        </authorList>
    </citation>
    <scope>NUCLEOTIDE SEQUENCE [LARGE SCALE GENOMIC DNA]</scope>
    <source>
        <strain evidence="2">Khon Kaen</strain>
    </source>
</reference>
<evidence type="ECO:0000313" key="2">
    <source>
        <dbReference type="EMBL" id="OON15997.1"/>
    </source>
</evidence>
<gene>
    <name evidence="2" type="ORF">X801_08193</name>
</gene>
<feature type="non-terminal residue" evidence="2">
    <location>
        <position position="1"/>
    </location>
</feature>
<proteinExistence type="predicted"/>
<evidence type="ECO:0000256" key="1">
    <source>
        <dbReference type="SAM" id="MobiDB-lite"/>
    </source>
</evidence>
<sequence length="252" mass="27734">AQQPPNISQGHFATVAVRDTPQTRMEVPLTDTVVRRASDPALRSAPAVSAVGPLQLVDETLEHEDRPKSRRISRHVRTTLNRNGSSQPGIAHHGDYKLTTEDFEHVAHLNAQFQQVAYIQRFFSPLLESVGLSAKGIRRTTLMKKFDGFFSAEGLLQTFQIEIVLSVRNPLATRAPPSSATGSVPSSSTMGTPSWRTPVGMPPTRKSTFLCRNFGSKLTFRDVVDLSSRKGHSCITDLSRAPGALTDHHWSQ</sequence>
<dbReference type="AlphaFoldDB" id="A0A1S8WNQ0"/>
<feature type="compositionally biased region" description="Low complexity" evidence="1">
    <location>
        <begin position="175"/>
        <end position="189"/>
    </location>
</feature>